<keyword evidence="3" id="KW-1185">Reference proteome</keyword>
<evidence type="ECO:0000313" key="2">
    <source>
        <dbReference type="EMBL" id="GAA4540753.1"/>
    </source>
</evidence>
<evidence type="ECO:0000256" key="1">
    <source>
        <dbReference type="SAM" id="Phobius"/>
    </source>
</evidence>
<dbReference type="Proteomes" id="UP001501598">
    <property type="component" value="Unassembled WGS sequence"/>
</dbReference>
<dbReference type="EMBL" id="BAABGT010000022">
    <property type="protein sequence ID" value="GAA4540753.1"/>
    <property type="molecule type" value="Genomic_DNA"/>
</dbReference>
<accession>A0ABP8RK35</accession>
<gene>
    <name evidence="2" type="ORF">GCM10023175_13740</name>
</gene>
<keyword evidence="1" id="KW-0812">Transmembrane</keyword>
<dbReference type="RefSeq" id="WP_345413853.1">
    <property type="nucleotide sequence ID" value="NZ_BAABGT010000022.1"/>
</dbReference>
<proteinExistence type="predicted"/>
<keyword evidence="1" id="KW-1133">Transmembrane helix</keyword>
<evidence type="ECO:0000313" key="3">
    <source>
        <dbReference type="Proteomes" id="UP001501598"/>
    </source>
</evidence>
<comment type="caution">
    <text evidence="2">The sequence shown here is derived from an EMBL/GenBank/DDBJ whole genome shotgun (WGS) entry which is preliminary data.</text>
</comment>
<evidence type="ECO:0008006" key="4">
    <source>
        <dbReference type="Google" id="ProtNLM"/>
    </source>
</evidence>
<feature type="transmembrane region" description="Helical" evidence="1">
    <location>
        <begin position="105"/>
        <end position="128"/>
    </location>
</feature>
<protein>
    <recommendedName>
        <fullName evidence="4">Transmembrane protein</fullName>
    </recommendedName>
</protein>
<feature type="transmembrane region" description="Helical" evidence="1">
    <location>
        <begin position="12"/>
        <end position="31"/>
    </location>
</feature>
<keyword evidence="1" id="KW-0472">Membrane</keyword>
<sequence length="197" mass="20235">MRVYAERPGRFGLQALSDLLAVAWTVGWIQLATTTHDLLLTLQAPGRTLVQAGDSVSGAFDGAARGVGNVPLVGDQLSQAFAPGSDAGRSLVTAGQQLVDTVGGVAVGAGLLVALIGLLPVLTVWLPLRVRFARAATHAVAARAAGGDLLALRALVTRRLPVSGTDPAALWRAGDPDAVAALADVELRALGLRSLRR</sequence>
<organism evidence="2 3">
    <name type="scientific">Pseudonocardia xishanensis</name>
    <dbReference type="NCBI Taxonomy" id="630995"/>
    <lineage>
        <taxon>Bacteria</taxon>
        <taxon>Bacillati</taxon>
        <taxon>Actinomycetota</taxon>
        <taxon>Actinomycetes</taxon>
        <taxon>Pseudonocardiales</taxon>
        <taxon>Pseudonocardiaceae</taxon>
        <taxon>Pseudonocardia</taxon>
    </lineage>
</organism>
<reference evidence="3" key="1">
    <citation type="journal article" date="2019" name="Int. J. Syst. Evol. Microbiol.">
        <title>The Global Catalogue of Microorganisms (GCM) 10K type strain sequencing project: providing services to taxonomists for standard genome sequencing and annotation.</title>
        <authorList>
            <consortium name="The Broad Institute Genomics Platform"/>
            <consortium name="The Broad Institute Genome Sequencing Center for Infectious Disease"/>
            <person name="Wu L."/>
            <person name="Ma J."/>
        </authorList>
    </citation>
    <scope>NUCLEOTIDE SEQUENCE [LARGE SCALE GENOMIC DNA]</scope>
    <source>
        <strain evidence="3">JCM 17906</strain>
    </source>
</reference>
<name>A0ABP8RK35_9PSEU</name>